<name>A0A6M4EK64_9PEZI</name>
<dbReference type="PANTHER" id="PTHR47469">
    <property type="entry name" value="MONOOXYGENASE-LIKE"/>
    <property type="match status" value="1"/>
</dbReference>
<evidence type="ECO:0000313" key="2">
    <source>
        <dbReference type="EMBL" id="QJQ82455.1"/>
    </source>
</evidence>
<dbReference type="InterPro" id="IPR036188">
    <property type="entry name" value="FAD/NAD-bd_sf"/>
</dbReference>
<gene>
    <name evidence="2" type="primary">bisA</name>
</gene>
<organism evidence="2">
    <name type="scientific">Biscogniauxia sp</name>
    <dbReference type="NCBI Taxonomy" id="1896107"/>
    <lineage>
        <taxon>Eukaryota</taxon>
        <taxon>Fungi</taxon>
        <taxon>Dikarya</taxon>
        <taxon>Ascomycota</taxon>
        <taxon>Pezizomycotina</taxon>
        <taxon>Sordariomycetes</taxon>
        <taxon>Xylariomycetidae</taxon>
        <taxon>Xylariales</taxon>
        <taxon>Xylariaceae</taxon>
        <taxon>Biscogniauxia</taxon>
    </lineage>
</organism>
<dbReference type="EMBL" id="MT109335">
    <property type="protein sequence ID" value="QJQ82455.1"/>
    <property type="molecule type" value="Genomic_DNA"/>
</dbReference>
<protein>
    <submittedName>
        <fullName evidence="2">BisA</fullName>
    </submittedName>
</protein>
<dbReference type="Gene3D" id="3.30.9.60">
    <property type="match status" value="1"/>
</dbReference>
<dbReference type="SUPFAM" id="SSF54373">
    <property type="entry name" value="FAD-linked reductases, C-terminal domain"/>
    <property type="match status" value="1"/>
</dbReference>
<sequence length="434" mass="48919">MDRRQSDKYSSPPKNVIVIGGSLSGLMHGLMLHRLGSTVRILEQSPADTPRFDRVSEIPLGIASVQLQSLDQKGKVHPFLRVNRIMSSWDALYFRLRANFDMRASDYVPYPRALEPPLADEDGEAAQLRARYEVGKQVVGVEHLETGQVTVRYKDLADGGKDGEALADLVIGADGPNSVVRRTFLEPGQAERMYSGYVAWRGVVPETQVTKETRDVFRANITYSILKGEGGHVIVYNIPGAGGSIEPGERVLNFCWYTNVPLSSLDEIMTDVDGKRHHTNLPPGKVRAAVWEKQKAYAKMLFARPYLEVIEKINLPFLHQITDYCSPRASFARGRVIIVGDALTLLRPHIAFSTNQAAYHTLLTERLVTGELTAEEWEYQVTTAAYLHWRRSVWFGEYFQRPLYVSIKSAVLFWAISTLVRVKIWVGWLQEQAT</sequence>
<dbReference type="Pfam" id="PF22607">
    <property type="entry name" value="FAD_binding-like"/>
    <property type="match status" value="1"/>
</dbReference>
<accession>A0A6M4EK64</accession>
<evidence type="ECO:0000259" key="1">
    <source>
        <dbReference type="Pfam" id="PF22607"/>
    </source>
</evidence>
<dbReference type="InterPro" id="IPR054707">
    <property type="entry name" value="DhpH_subs-bd"/>
</dbReference>
<dbReference type="InterPro" id="IPR053212">
    <property type="entry name" value="DHP_3-monooxygenase"/>
</dbReference>
<reference evidence="2" key="1">
    <citation type="journal article" date="2020" name="Angew. Chem. Int. Ed. Engl.">
        <title>Biosynthesis of biscognienyne B involving an unprecedented cytochrome P450-dependent alkynylation.</title>
        <authorList>
            <person name="Abe I."/>
            <person name="Lv J.M."/>
            <person name="Gao Y.H."/>
            <person name="Zhao H."/>
            <person name="Awakawa T."/>
            <person name="Liu L."/>
            <person name="Chen G.D."/>
            <person name="Yao X.S."/>
            <person name="Hu D."/>
            <person name="Gao H."/>
        </authorList>
    </citation>
    <scope>NUCLEOTIDE SEQUENCE</scope>
    <source>
        <strain evidence="2">71-10-1-1</strain>
    </source>
</reference>
<feature type="domain" description="2,6-dihydroxypyridine 3-monooxygenase substrate binding" evidence="1">
    <location>
        <begin position="194"/>
        <end position="323"/>
    </location>
</feature>
<dbReference type="Gene3D" id="3.50.50.60">
    <property type="entry name" value="FAD/NAD(P)-binding domain"/>
    <property type="match status" value="1"/>
</dbReference>
<dbReference type="PRINTS" id="PR00420">
    <property type="entry name" value="RNGMNOXGNASE"/>
</dbReference>
<proteinExistence type="predicted"/>
<dbReference type="AlphaFoldDB" id="A0A6M4EK64"/>
<dbReference type="PANTHER" id="PTHR47469:SF2">
    <property type="entry name" value="OS06G0597600 PROTEIN"/>
    <property type="match status" value="1"/>
</dbReference>
<dbReference type="SUPFAM" id="SSF51905">
    <property type="entry name" value="FAD/NAD(P)-binding domain"/>
    <property type="match status" value="1"/>
</dbReference>